<protein>
    <submittedName>
        <fullName evidence="1">Uncharacterized protein</fullName>
    </submittedName>
</protein>
<comment type="caution">
    <text evidence="1">The sequence shown here is derived from an EMBL/GenBank/DDBJ whole genome shotgun (WGS) entry which is preliminary data.</text>
</comment>
<accession>A0AA39LKE6</accession>
<keyword evidence="2" id="KW-1185">Reference proteome</keyword>
<reference evidence="1" key="1">
    <citation type="submission" date="2023-06" db="EMBL/GenBank/DDBJ databases">
        <title>Genomic analysis of the entomopathogenic nematode Steinernema hermaphroditum.</title>
        <authorList>
            <person name="Schwarz E.M."/>
            <person name="Heppert J.K."/>
            <person name="Baniya A."/>
            <person name="Schwartz H.T."/>
            <person name="Tan C.-H."/>
            <person name="Antoshechkin I."/>
            <person name="Sternberg P.W."/>
            <person name="Goodrich-Blair H."/>
            <person name="Dillman A.R."/>
        </authorList>
    </citation>
    <scope>NUCLEOTIDE SEQUENCE</scope>
    <source>
        <strain evidence="1">PS9179</strain>
        <tissue evidence="1">Whole animal</tissue>
    </source>
</reference>
<organism evidence="1 2">
    <name type="scientific">Steinernema hermaphroditum</name>
    <dbReference type="NCBI Taxonomy" id="289476"/>
    <lineage>
        <taxon>Eukaryota</taxon>
        <taxon>Metazoa</taxon>
        <taxon>Ecdysozoa</taxon>
        <taxon>Nematoda</taxon>
        <taxon>Chromadorea</taxon>
        <taxon>Rhabditida</taxon>
        <taxon>Tylenchina</taxon>
        <taxon>Panagrolaimomorpha</taxon>
        <taxon>Strongyloidoidea</taxon>
        <taxon>Steinernematidae</taxon>
        <taxon>Steinernema</taxon>
    </lineage>
</organism>
<name>A0AA39LKE6_9BILA</name>
<evidence type="ECO:0000313" key="2">
    <source>
        <dbReference type="Proteomes" id="UP001175271"/>
    </source>
</evidence>
<proteinExistence type="predicted"/>
<dbReference type="EMBL" id="JAUCMV010000004">
    <property type="protein sequence ID" value="KAK0400592.1"/>
    <property type="molecule type" value="Genomic_DNA"/>
</dbReference>
<evidence type="ECO:0000313" key="1">
    <source>
        <dbReference type="EMBL" id="KAK0400592.1"/>
    </source>
</evidence>
<dbReference type="Proteomes" id="UP001175271">
    <property type="component" value="Unassembled WGS sequence"/>
</dbReference>
<dbReference type="AlphaFoldDB" id="A0AA39LKE6"/>
<gene>
    <name evidence="1" type="ORF">QR680_015337</name>
</gene>
<sequence length="169" mass="18929">MLTTLECYIHIYINFMPRVVVLVFSSTWTPCRPSSTYKIYKLTSESAPLPQTIRSAERLVWNVSAGDSSYFAPAQHIAVFLEWKLTILSAESLVCTARTTTDNNSNDSSKGFLRRIRAFSIKRTSGTGIPALQSDSPMCPLVKSLPSMASLFPRLCNSSTKFRHDIQLK</sequence>